<keyword evidence="3" id="KW-1185">Reference proteome</keyword>
<dbReference type="AlphaFoldDB" id="A0A1H8RRN3"/>
<proteinExistence type="predicted"/>
<accession>A0A1H8RRN3</accession>
<evidence type="ECO:0000256" key="1">
    <source>
        <dbReference type="SAM" id="SignalP"/>
    </source>
</evidence>
<sequence>MKRFTKIAQIVAMSIMLTGGSAIALAAGQTVSLPLDPLGQPEWQVMASGYGGKLLLSDSPEMVPADGITYQDVVQGNARLFFHHVNDTKIDKRIAVVFRNQGDQPAKITVYQKGISGPGYNYLDIGKSVQTQYMKGLDIQNLTVPAHGQVSLVDTVVKPNMLLNGMFDFTSDQPVLVSVMMLPKDMSIKRFLSRANVLPADQYRLRGTFDGRDRLFIPGKVYDAATDGPVVLTLADNKIDQYLWGIDATDGSRVQNYGNYGVVYKLFLPSEHADKLSVYLNPRGGEYAGAMGVKYRHVTESPVNTPADRLWIGGRTEDGQASYVGTYDVGQSLWLTFSPPGASNLPVKLLIVPEQETSTAK</sequence>
<evidence type="ECO:0000313" key="3">
    <source>
        <dbReference type="Proteomes" id="UP000198847"/>
    </source>
</evidence>
<dbReference type="Proteomes" id="UP000198847">
    <property type="component" value="Unassembled WGS sequence"/>
</dbReference>
<dbReference type="EMBL" id="FODY01000004">
    <property type="protein sequence ID" value="SEO68947.1"/>
    <property type="molecule type" value="Genomic_DNA"/>
</dbReference>
<dbReference type="RefSeq" id="WP_245732227.1">
    <property type="nucleotide sequence ID" value="NZ_FODY01000004.1"/>
</dbReference>
<reference evidence="2 3" key="1">
    <citation type="submission" date="2016-10" db="EMBL/GenBank/DDBJ databases">
        <authorList>
            <person name="de Groot N.N."/>
        </authorList>
    </citation>
    <scope>NUCLEOTIDE SEQUENCE [LARGE SCALE GENOMIC DNA]</scope>
    <source>
        <strain evidence="2 3">DSM 13305</strain>
    </source>
</reference>
<organism evidence="2 3">
    <name type="scientific">Propionispora vibrioides</name>
    <dbReference type="NCBI Taxonomy" id="112903"/>
    <lineage>
        <taxon>Bacteria</taxon>
        <taxon>Bacillati</taxon>
        <taxon>Bacillota</taxon>
        <taxon>Negativicutes</taxon>
        <taxon>Selenomonadales</taxon>
        <taxon>Sporomusaceae</taxon>
        <taxon>Propionispora</taxon>
    </lineage>
</organism>
<evidence type="ECO:0000313" key="2">
    <source>
        <dbReference type="EMBL" id="SEO68947.1"/>
    </source>
</evidence>
<feature type="signal peptide" evidence="1">
    <location>
        <begin position="1"/>
        <end position="26"/>
    </location>
</feature>
<keyword evidence="1" id="KW-0732">Signal</keyword>
<evidence type="ECO:0008006" key="4">
    <source>
        <dbReference type="Google" id="ProtNLM"/>
    </source>
</evidence>
<gene>
    <name evidence="2" type="ORF">SAMN04490178_10451</name>
</gene>
<name>A0A1H8RRN3_9FIRM</name>
<feature type="chain" id="PRO_5011674866" description="Copper amine oxidase N-terminal domain-containing protein" evidence="1">
    <location>
        <begin position="27"/>
        <end position="361"/>
    </location>
</feature>
<dbReference type="STRING" id="112903.SAMN04490178_10451"/>
<protein>
    <recommendedName>
        <fullName evidence="4">Copper amine oxidase N-terminal domain-containing protein</fullName>
    </recommendedName>
</protein>